<dbReference type="Pfam" id="PF00582">
    <property type="entry name" value="Usp"/>
    <property type="match status" value="1"/>
</dbReference>
<dbReference type="InterPro" id="IPR006016">
    <property type="entry name" value="UspA"/>
</dbReference>
<dbReference type="SUPFAM" id="SSF52402">
    <property type="entry name" value="Adenine nucleotide alpha hydrolases-like"/>
    <property type="match status" value="1"/>
</dbReference>
<gene>
    <name evidence="3" type="ORF">A45J_1772</name>
</gene>
<dbReference type="EMBL" id="BLAB01000001">
    <property type="protein sequence ID" value="GER94014.1"/>
    <property type="molecule type" value="Genomic_DNA"/>
</dbReference>
<sequence length="138" mass="14864">MYKRILVAFDGSRYSNKAVKEAVDLAKVSGAELLIVTAVDITDEFESQAPGLTDKMTEKAKKLLDKVTKKIAAVNIKINGEVHVGDPFDVIVNIAKRKKADLIVMGSHGRTGIVRLLMGSVAARVIGHAPCNVLIVKP</sequence>
<reference evidence="3" key="1">
    <citation type="submission" date="2019-10" db="EMBL/GenBank/DDBJ databases">
        <title>Metagenomic sequencing of thiosulfate-disproportionating enrichment culture.</title>
        <authorList>
            <person name="Umezawa K."/>
            <person name="Kojima H."/>
            <person name="Fukui M."/>
        </authorList>
    </citation>
    <scope>NUCLEOTIDE SEQUENCE</scope>
    <source>
        <strain evidence="3">45J</strain>
    </source>
</reference>
<evidence type="ECO:0000259" key="2">
    <source>
        <dbReference type="Pfam" id="PF00582"/>
    </source>
</evidence>
<comment type="similarity">
    <text evidence="1">Belongs to the universal stress protein A family.</text>
</comment>
<dbReference type="Gene3D" id="3.40.50.620">
    <property type="entry name" value="HUPs"/>
    <property type="match status" value="1"/>
</dbReference>
<dbReference type="InterPro" id="IPR014729">
    <property type="entry name" value="Rossmann-like_a/b/a_fold"/>
</dbReference>
<organism evidence="3">
    <name type="scientific">hot springs metagenome</name>
    <dbReference type="NCBI Taxonomy" id="433727"/>
    <lineage>
        <taxon>unclassified sequences</taxon>
        <taxon>metagenomes</taxon>
        <taxon>ecological metagenomes</taxon>
    </lineage>
</organism>
<dbReference type="PANTHER" id="PTHR46268">
    <property type="entry name" value="STRESS RESPONSE PROTEIN NHAX"/>
    <property type="match status" value="1"/>
</dbReference>
<dbReference type="PRINTS" id="PR01438">
    <property type="entry name" value="UNVRSLSTRESS"/>
</dbReference>
<dbReference type="InterPro" id="IPR006015">
    <property type="entry name" value="Universal_stress_UspA"/>
</dbReference>
<evidence type="ECO:0000313" key="3">
    <source>
        <dbReference type="EMBL" id="GER94014.1"/>
    </source>
</evidence>
<protein>
    <submittedName>
        <fullName evidence="3">Universal stress protein</fullName>
    </submittedName>
</protein>
<dbReference type="PIRSF" id="PIRSF006276">
    <property type="entry name" value="UspA"/>
    <property type="match status" value="1"/>
</dbReference>
<proteinExistence type="inferred from homology"/>
<accession>A0A5J4KXP7</accession>
<comment type="caution">
    <text evidence="3">The sequence shown here is derived from an EMBL/GenBank/DDBJ whole genome shotgun (WGS) entry which is preliminary data.</text>
</comment>
<dbReference type="CDD" id="cd00293">
    <property type="entry name" value="USP-like"/>
    <property type="match status" value="1"/>
</dbReference>
<feature type="domain" description="UspA" evidence="2">
    <location>
        <begin position="1"/>
        <end position="137"/>
    </location>
</feature>
<dbReference type="PANTHER" id="PTHR46268:SF6">
    <property type="entry name" value="UNIVERSAL STRESS PROTEIN UP12"/>
    <property type="match status" value="1"/>
</dbReference>
<name>A0A5J4KXP7_9ZZZZ</name>
<evidence type="ECO:0000256" key="1">
    <source>
        <dbReference type="ARBA" id="ARBA00008791"/>
    </source>
</evidence>
<dbReference type="AlphaFoldDB" id="A0A5J4KXP7"/>